<feature type="transmembrane region" description="Helical" evidence="5">
    <location>
        <begin position="142"/>
        <end position="162"/>
    </location>
</feature>
<dbReference type="InterPro" id="IPR035973">
    <property type="entry name" value="Cyt_c_oxidase_su3-like_sf"/>
</dbReference>
<evidence type="ECO:0000256" key="3">
    <source>
        <dbReference type="ARBA" id="ARBA00022989"/>
    </source>
</evidence>
<gene>
    <name evidence="7" type="primary">Mtnd3</name>
    <name evidence="7" type="ORF">G6Z75_0012159</name>
</gene>
<dbReference type="Pfam" id="PF00510">
    <property type="entry name" value="COX3"/>
    <property type="match status" value="1"/>
</dbReference>
<dbReference type="AlphaFoldDB" id="A0A836ERK1"/>
<dbReference type="GO" id="GO:0008137">
    <property type="term" value="F:NADH dehydrogenase (ubiquinone) activity"/>
    <property type="evidence" value="ECO:0007669"/>
    <property type="project" value="UniProtKB-EC"/>
</dbReference>
<comment type="subcellular location">
    <subcellularLocation>
        <location evidence="1">Membrane</location>
        <topology evidence="1">Multi-pass membrane protein</topology>
    </subcellularLocation>
</comment>
<evidence type="ECO:0000256" key="5">
    <source>
        <dbReference type="SAM" id="Phobius"/>
    </source>
</evidence>
<evidence type="ECO:0000313" key="7">
    <source>
        <dbReference type="EMBL" id="KAG5312916.1"/>
    </source>
</evidence>
<dbReference type="InterPro" id="IPR000298">
    <property type="entry name" value="Cyt_c_oxidase-like_su3"/>
</dbReference>
<dbReference type="EMBL" id="JAANHZ010000273">
    <property type="protein sequence ID" value="KAG5312916.1"/>
    <property type="molecule type" value="Genomic_DNA"/>
</dbReference>
<dbReference type="Proteomes" id="UP000667349">
    <property type="component" value="Unassembled WGS sequence"/>
</dbReference>
<protein>
    <submittedName>
        <fullName evidence="7">NU3M oxidoreductase</fullName>
    </submittedName>
</protein>
<feature type="transmembrane region" description="Helical" evidence="5">
    <location>
        <begin position="115"/>
        <end position="136"/>
    </location>
</feature>
<keyword evidence="8" id="KW-1185">Reference proteome</keyword>
<feature type="non-terminal residue" evidence="7">
    <location>
        <position position="1"/>
    </location>
</feature>
<dbReference type="GO" id="GO:0004129">
    <property type="term" value="F:cytochrome-c oxidase activity"/>
    <property type="evidence" value="ECO:0007669"/>
    <property type="project" value="InterPro"/>
</dbReference>
<evidence type="ECO:0000313" key="8">
    <source>
        <dbReference type="Proteomes" id="UP000667349"/>
    </source>
</evidence>
<dbReference type="GO" id="GO:0016020">
    <property type="term" value="C:membrane"/>
    <property type="evidence" value="ECO:0007669"/>
    <property type="project" value="UniProtKB-SubCell"/>
</dbReference>
<sequence length="173" mass="20584">ISLQNSNSPTYDIIILFLILFIILKSLFNKFINRFFLEHQIIKIIHHFLINKDIKERKKNLLITIILEIYFSILQLIEYINFPLTIADSIYGSSPFEYRFNPLSNVRLPFRTQFFIIRLIFLIFDIEIALLLSLIYNIYLNNITLLCIFFLLISIFIIIKICSIKSSSLRKIN</sequence>
<proteinExistence type="predicted"/>
<keyword evidence="4 5" id="KW-0472">Membrane</keyword>
<evidence type="ECO:0000256" key="1">
    <source>
        <dbReference type="ARBA" id="ARBA00004141"/>
    </source>
</evidence>
<organism evidence="7 8">
    <name type="scientific">Acromyrmex insinuator</name>
    <dbReference type="NCBI Taxonomy" id="230686"/>
    <lineage>
        <taxon>Eukaryota</taxon>
        <taxon>Metazoa</taxon>
        <taxon>Ecdysozoa</taxon>
        <taxon>Arthropoda</taxon>
        <taxon>Hexapoda</taxon>
        <taxon>Insecta</taxon>
        <taxon>Pterygota</taxon>
        <taxon>Neoptera</taxon>
        <taxon>Endopterygota</taxon>
        <taxon>Hymenoptera</taxon>
        <taxon>Apocrita</taxon>
        <taxon>Aculeata</taxon>
        <taxon>Formicoidea</taxon>
        <taxon>Formicidae</taxon>
        <taxon>Myrmicinae</taxon>
        <taxon>Acromyrmex</taxon>
    </lineage>
</organism>
<feature type="transmembrane region" description="Helical" evidence="5">
    <location>
        <begin position="13"/>
        <end position="32"/>
    </location>
</feature>
<evidence type="ECO:0000259" key="6">
    <source>
        <dbReference type="Pfam" id="PF00510"/>
    </source>
</evidence>
<feature type="non-terminal residue" evidence="7">
    <location>
        <position position="173"/>
    </location>
</feature>
<name>A0A836ERK1_9HYME</name>
<dbReference type="Gene3D" id="1.20.58.1610">
    <property type="entry name" value="NADH:ubiquinone/plastoquinone oxidoreductase, chain 3"/>
    <property type="match status" value="1"/>
</dbReference>
<keyword evidence="3 5" id="KW-1133">Transmembrane helix</keyword>
<dbReference type="SUPFAM" id="SSF81452">
    <property type="entry name" value="Cytochrome c oxidase subunit III-like"/>
    <property type="match status" value="1"/>
</dbReference>
<accession>A0A836ERK1</accession>
<comment type="caution">
    <text evidence="7">The sequence shown here is derived from an EMBL/GenBank/DDBJ whole genome shotgun (WGS) entry which is preliminary data.</text>
</comment>
<keyword evidence="2 5" id="KW-0812">Transmembrane</keyword>
<dbReference type="InterPro" id="IPR038430">
    <property type="entry name" value="NDAH_ubi_oxred_su3_sf"/>
</dbReference>
<evidence type="ECO:0000256" key="2">
    <source>
        <dbReference type="ARBA" id="ARBA00022692"/>
    </source>
</evidence>
<evidence type="ECO:0000256" key="4">
    <source>
        <dbReference type="ARBA" id="ARBA00023136"/>
    </source>
</evidence>
<feature type="domain" description="Heme-copper oxidase subunit III family profile" evidence="6">
    <location>
        <begin position="44"/>
        <end position="96"/>
    </location>
</feature>
<reference evidence="7" key="1">
    <citation type="submission" date="2020-02" db="EMBL/GenBank/DDBJ databases">
        <title>Relaxed selection underlies rapid genomic changes in the transitions from sociality to social parasitism in ants.</title>
        <authorList>
            <person name="Bi X."/>
        </authorList>
    </citation>
    <scope>NUCLEOTIDE SEQUENCE</scope>
    <source>
        <strain evidence="7">BGI-DK2013a</strain>
        <tissue evidence="7">Whole body</tissue>
    </source>
</reference>